<dbReference type="PANTHER" id="PTHR11468">
    <property type="entry name" value="GLYCOGEN PHOSPHORYLASE"/>
    <property type="match status" value="1"/>
</dbReference>
<keyword evidence="9 12" id="KW-0663">Pyridoxal phosphate</keyword>
<dbReference type="EC" id="2.4.1.1" evidence="13"/>
<dbReference type="InterPro" id="IPR011833">
    <property type="entry name" value="Glycg_phsphrylas"/>
</dbReference>
<keyword evidence="6" id="KW-0021">Allosteric enzyme</keyword>
<dbReference type="PIRSF" id="PIRSF000460">
    <property type="entry name" value="Pprylas_GlgP"/>
    <property type="match status" value="1"/>
</dbReference>
<dbReference type="SUPFAM" id="SSF53756">
    <property type="entry name" value="UDP-Glycosyltransferase/glycogen phosphorylase"/>
    <property type="match status" value="1"/>
</dbReference>
<dbReference type="Pfam" id="PF00343">
    <property type="entry name" value="Phosphorylase"/>
    <property type="match status" value="1"/>
</dbReference>
<dbReference type="GO" id="GO:0005980">
    <property type="term" value="P:glycogen catabolic process"/>
    <property type="evidence" value="ECO:0007669"/>
    <property type="project" value="TreeGrafter"/>
</dbReference>
<dbReference type="PANTHER" id="PTHR11468:SF3">
    <property type="entry name" value="GLYCOGEN PHOSPHORYLASE, LIVER FORM"/>
    <property type="match status" value="1"/>
</dbReference>
<comment type="cofactor">
    <cofactor evidence="2 13">
        <name>pyridoxal 5'-phosphate</name>
        <dbReference type="ChEBI" id="CHEBI:597326"/>
    </cofactor>
</comment>
<comment type="subcellular location">
    <subcellularLocation>
        <location evidence="3">Cytoplasm</location>
    </subcellularLocation>
</comment>
<keyword evidence="5" id="KW-0963">Cytoplasm</keyword>
<evidence type="ECO:0000256" key="9">
    <source>
        <dbReference type="ARBA" id="ARBA00022898"/>
    </source>
</evidence>
<dbReference type="GO" id="GO:0005737">
    <property type="term" value="C:cytoplasm"/>
    <property type="evidence" value="ECO:0007669"/>
    <property type="project" value="UniProtKB-SubCell"/>
</dbReference>
<dbReference type="GO" id="GO:0008184">
    <property type="term" value="F:glycogen phosphorylase activity"/>
    <property type="evidence" value="ECO:0007669"/>
    <property type="project" value="InterPro"/>
</dbReference>
<evidence type="ECO:0000256" key="7">
    <source>
        <dbReference type="ARBA" id="ARBA00022676"/>
    </source>
</evidence>
<comment type="similarity">
    <text evidence="4 13">Belongs to the glycogen phosphorylase family.</text>
</comment>
<evidence type="ECO:0000256" key="2">
    <source>
        <dbReference type="ARBA" id="ARBA00001933"/>
    </source>
</evidence>
<keyword evidence="8 13" id="KW-0808">Transferase</keyword>
<dbReference type="PROSITE" id="PS00102">
    <property type="entry name" value="PHOSPHORYLASE"/>
    <property type="match status" value="1"/>
</dbReference>
<evidence type="ECO:0000256" key="4">
    <source>
        <dbReference type="ARBA" id="ARBA00006047"/>
    </source>
</evidence>
<dbReference type="InterPro" id="IPR035090">
    <property type="entry name" value="Pyridoxal_P_attach_site"/>
</dbReference>
<dbReference type="Gene3D" id="3.40.50.2000">
    <property type="entry name" value="Glycogen Phosphorylase B"/>
    <property type="match status" value="2"/>
</dbReference>
<dbReference type="EMBL" id="QRID01000005">
    <property type="protein sequence ID" value="RHG29190.1"/>
    <property type="molecule type" value="Genomic_DNA"/>
</dbReference>
<dbReference type="NCBIfam" id="TIGR02093">
    <property type="entry name" value="P_ylase"/>
    <property type="match status" value="1"/>
</dbReference>
<accession>A0A414T4U2</accession>
<evidence type="ECO:0000256" key="10">
    <source>
        <dbReference type="ARBA" id="ARBA00023277"/>
    </source>
</evidence>
<evidence type="ECO:0000256" key="11">
    <source>
        <dbReference type="ARBA" id="ARBA00025174"/>
    </source>
</evidence>
<gene>
    <name evidence="14" type="primary">glgP</name>
    <name evidence="14" type="ORF">DW264_06200</name>
</gene>
<dbReference type="Proteomes" id="UP000284051">
    <property type="component" value="Unassembled WGS sequence"/>
</dbReference>
<protein>
    <recommendedName>
        <fullName evidence="13">Alpha-1,4 glucan phosphorylase</fullName>
        <ecNumber evidence="13">2.4.1.1</ecNumber>
    </recommendedName>
</protein>
<evidence type="ECO:0000256" key="8">
    <source>
        <dbReference type="ARBA" id="ARBA00022679"/>
    </source>
</evidence>
<feature type="modified residue" description="N6-(pyridoxal phosphate)lysine" evidence="12">
    <location>
        <position position="601"/>
    </location>
</feature>
<keyword evidence="7 13" id="KW-0328">Glycosyltransferase</keyword>
<evidence type="ECO:0000256" key="5">
    <source>
        <dbReference type="ARBA" id="ARBA00022490"/>
    </source>
</evidence>
<dbReference type="FunFam" id="3.40.50.2000:FF:000003">
    <property type="entry name" value="Alpha-1,4 glucan phosphorylase"/>
    <property type="match status" value="1"/>
</dbReference>
<evidence type="ECO:0000256" key="12">
    <source>
        <dbReference type="PIRSR" id="PIRSR000460-1"/>
    </source>
</evidence>
<proteinExistence type="inferred from homology"/>
<dbReference type="InterPro" id="IPR000811">
    <property type="entry name" value="Glyco_trans_35"/>
</dbReference>
<evidence type="ECO:0000256" key="3">
    <source>
        <dbReference type="ARBA" id="ARBA00004496"/>
    </source>
</evidence>
<evidence type="ECO:0000256" key="1">
    <source>
        <dbReference type="ARBA" id="ARBA00001275"/>
    </source>
</evidence>
<reference evidence="14 15" key="1">
    <citation type="submission" date="2018-08" db="EMBL/GenBank/DDBJ databases">
        <title>A genome reference for cultivated species of the human gut microbiota.</title>
        <authorList>
            <person name="Zou Y."/>
            <person name="Xue W."/>
            <person name="Luo G."/>
        </authorList>
    </citation>
    <scope>NUCLEOTIDE SEQUENCE [LARGE SCALE GENOMIC DNA]</scope>
    <source>
        <strain evidence="14 15">AM22-21LB</strain>
    </source>
</reference>
<dbReference type="AlphaFoldDB" id="A0A414T4U2"/>
<evidence type="ECO:0000313" key="15">
    <source>
        <dbReference type="Proteomes" id="UP000284051"/>
    </source>
</evidence>
<comment type="catalytic activity">
    <reaction evidence="1 13">
        <text>[(1-&gt;4)-alpha-D-glucosyl](n) + phosphate = [(1-&gt;4)-alpha-D-glucosyl](n-1) + alpha-D-glucose 1-phosphate</text>
        <dbReference type="Rhea" id="RHEA:41732"/>
        <dbReference type="Rhea" id="RHEA-COMP:9584"/>
        <dbReference type="Rhea" id="RHEA-COMP:9586"/>
        <dbReference type="ChEBI" id="CHEBI:15444"/>
        <dbReference type="ChEBI" id="CHEBI:43474"/>
        <dbReference type="ChEBI" id="CHEBI:58601"/>
        <dbReference type="EC" id="2.4.1.1"/>
    </reaction>
</comment>
<sequence>MKLQEIVANRCGKEISQCTNEELYYALLEMTKGMAEEKVSNQGKRKLYYISAEFLIGKLLSNNLINLGIYEDVKKLLADNGKSLAEIEEVEPEPSLGNGGLGRLAACFLDSIASLGLNGDGVGLNYHYGLFKQVFKNNLQNETPNPWIEKESWLTKTDVTYPIQFGGFTLQSRLYDIDVIGYENRTTKLHLFDVETVDESLVSEGIDFDKEDIAKNLTLFLYPDDSDDKGRILRVYQQYFMVSNAARLIIDETLARGGDLHKLNEYAVIQINDTHPSMVIPEMIRLLMERGILMDEAIDIVSKTCAYTNHTILAEALEKWPIHFLEKAVPQLLPIIYELNSRVTKKYDDRSVAIIDDEKRVHMAHMDIHYGYSVNGVAYLHTEILKNTELNNFYRIYPEKFNNKTNGITFRRWLLHCDPEMTEFITSLIGSGFKKNAEELEKLGAYVNDEEVLKKLLAVKGTRKTELKNYLAKTQGIELDDNSIYDIQIKRLHEYKRQQMNALYVIHKYFEIKAGKKPVRPITVIFGAKAAPAYIIAKDIIHLILCLQELIANDPEVAPYLKVVMVENYNVTLAEKLIPAADIHEQISLASKEASGTSNMKFMLNGAVAIGTMDGANVEMHQFVGDDNIYIFGESSEEVIKHYEKADYVSRSYYENDANIKRAIDFIVSDQMKAVGCAENLERLYNELLNKDWFMTLPDFEEYVATKERIYADYEDRMAWAKKMLVNISKAGFFSSDRTIAQYNEDIWHL</sequence>
<comment type="function">
    <text evidence="11">Phosphorylase is an important allosteric enzyme in carbohydrate metabolism. Enzymes from different sources differ in their regulatory mechanisms and in their natural substrates. However, all known phosphorylases share catalytic and structural properties.</text>
</comment>
<dbReference type="GO" id="GO:0030170">
    <property type="term" value="F:pyridoxal phosphate binding"/>
    <property type="evidence" value="ECO:0007669"/>
    <property type="project" value="InterPro"/>
</dbReference>
<evidence type="ECO:0000256" key="13">
    <source>
        <dbReference type="RuleBase" id="RU000587"/>
    </source>
</evidence>
<comment type="caution">
    <text evidence="14">The sequence shown here is derived from an EMBL/GenBank/DDBJ whole genome shotgun (WGS) entry which is preliminary data.</text>
</comment>
<dbReference type="FunFam" id="3.40.50.2000:FF:000153">
    <property type="entry name" value="Alpha-1,4 glucan phosphorylase"/>
    <property type="match status" value="1"/>
</dbReference>
<dbReference type="RefSeq" id="WP_118772193.1">
    <property type="nucleotide sequence ID" value="NZ_QRID01000005.1"/>
</dbReference>
<comment type="function">
    <text evidence="13">Allosteric enzyme that catalyzes the rate-limiting step in glycogen catabolism, the phosphorolytic cleavage of glycogen to produce glucose-1-phosphate, and plays a central role in maintaining cellular and organismal glucose homeostasis.</text>
</comment>
<organism evidence="14 15">
    <name type="scientific">Roseburia intestinalis</name>
    <dbReference type="NCBI Taxonomy" id="166486"/>
    <lineage>
        <taxon>Bacteria</taxon>
        <taxon>Bacillati</taxon>
        <taxon>Bacillota</taxon>
        <taxon>Clostridia</taxon>
        <taxon>Lachnospirales</taxon>
        <taxon>Lachnospiraceae</taxon>
        <taxon>Roseburia</taxon>
    </lineage>
</organism>
<keyword evidence="10 13" id="KW-0119">Carbohydrate metabolism</keyword>
<evidence type="ECO:0000256" key="6">
    <source>
        <dbReference type="ARBA" id="ARBA00022533"/>
    </source>
</evidence>
<name>A0A414T4U2_9FIRM</name>
<evidence type="ECO:0000313" key="14">
    <source>
        <dbReference type="EMBL" id="RHG29190.1"/>
    </source>
</evidence>